<dbReference type="Proteomes" id="UP000238164">
    <property type="component" value="Chromosome 1"/>
</dbReference>
<evidence type="ECO:0000313" key="1">
    <source>
        <dbReference type="EMBL" id="SPD87450.1"/>
    </source>
</evidence>
<name>A0A2N9JH90_9ACTN</name>
<proteinExistence type="predicted"/>
<organism evidence="1 2">
    <name type="scientific">Micropruina glycogenica</name>
    <dbReference type="NCBI Taxonomy" id="75385"/>
    <lineage>
        <taxon>Bacteria</taxon>
        <taxon>Bacillati</taxon>
        <taxon>Actinomycetota</taxon>
        <taxon>Actinomycetes</taxon>
        <taxon>Propionibacteriales</taxon>
        <taxon>Nocardioidaceae</taxon>
        <taxon>Micropruina</taxon>
    </lineage>
</organism>
<protein>
    <recommendedName>
        <fullName evidence="3">Zn-dependent hydrolase</fullName>
    </recommendedName>
</protein>
<dbReference type="OrthoDB" id="3190691at2"/>
<dbReference type="Pfam" id="PF13483">
    <property type="entry name" value="Lactamase_B_3"/>
    <property type="match status" value="1"/>
</dbReference>
<evidence type="ECO:0000313" key="2">
    <source>
        <dbReference type="Proteomes" id="UP000238164"/>
    </source>
</evidence>
<dbReference type="Gene3D" id="3.60.15.10">
    <property type="entry name" value="Ribonuclease Z/Hydroxyacylglutathione hydrolase-like"/>
    <property type="match status" value="1"/>
</dbReference>
<dbReference type="AlphaFoldDB" id="A0A2N9JH90"/>
<sequence>MQITHLGHAAVLVEVADRRILIDPGNFSTEWHDLRDLDAVLVTHQHPDHIDPEHIGELLVNNPQAAVYVEPQVLGAVELDRAEPLAADGSIDLGAVTVDAVGGLHAIIHRDIPQIGNVGLVITAEGEPTLFHPGDSLATVPKGVDVLAVPAYGPWAAMKETIDFARAVDATHGFPIHDGLLAERGVQLIYGRLGAMTGTTMHDLRDHRPWTPQG</sequence>
<dbReference type="EMBL" id="LT985188">
    <property type="protein sequence ID" value="SPD87450.1"/>
    <property type="molecule type" value="Genomic_DNA"/>
</dbReference>
<dbReference type="SUPFAM" id="SSF56281">
    <property type="entry name" value="Metallo-hydrolase/oxidoreductase"/>
    <property type="match status" value="1"/>
</dbReference>
<dbReference type="InterPro" id="IPR050114">
    <property type="entry name" value="UPF0173_UPF0282_UlaG_hydrolase"/>
</dbReference>
<accession>A0A2N9JH90</accession>
<evidence type="ECO:0008006" key="3">
    <source>
        <dbReference type="Google" id="ProtNLM"/>
    </source>
</evidence>
<dbReference type="InterPro" id="IPR036866">
    <property type="entry name" value="RibonucZ/Hydroxyglut_hydro"/>
</dbReference>
<dbReference type="RefSeq" id="WP_105186179.1">
    <property type="nucleotide sequence ID" value="NZ_BAAAGO010000021.1"/>
</dbReference>
<dbReference type="KEGG" id="mgg:MPLG2_2420"/>
<keyword evidence="2" id="KW-1185">Reference proteome</keyword>
<reference evidence="1 2" key="1">
    <citation type="submission" date="2018-02" db="EMBL/GenBank/DDBJ databases">
        <authorList>
            <person name="Cohen D.B."/>
            <person name="Kent A.D."/>
        </authorList>
    </citation>
    <scope>NUCLEOTIDE SEQUENCE [LARGE SCALE GENOMIC DNA]</scope>
    <source>
        <strain evidence="1">1</strain>
    </source>
</reference>
<dbReference type="PANTHER" id="PTHR43546">
    <property type="entry name" value="UPF0173 METAL-DEPENDENT HYDROLASE MJ1163-RELATED"/>
    <property type="match status" value="1"/>
</dbReference>
<dbReference type="PANTHER" id="PTHR43546:SF3">
    <property type="entry name" value="UPF0173 METAL-DEPENDENT HYDROLASE MJ1163"/>
    <property type="match status" value="1"/>
</dbReference>
<gene>
    <name evidence="1" type="ORF">MPLG2_2420</name>
</gene>